<name>W7IR61_9PSEU</name>
<proteinExistence type="predicted"/>
<dbReference type="AlphaFoldDB" id="W7IR61"/>
<dbReference type="EMBL" id="AYXG01000220">
    <property type="protein sequence ID" value="EWC59062.1"/>
    <property type="molecule type" value="Genomic_DNA"/>
</dbReference>
<evidence type="ECO:0000313" key="2">
    <source>
        <dbReference type="EMBL" id="EWC59062.1"/>
    </source>
</evidence>
<accession>W7IR61</accession>
<comment type="caution">
    <text evidence="2">The sequence shown here is derived from an EMBL/GenBank/DDBJ whole genome shotgun (WGS) entry which is preliminary data.</text>
</comment>
<reference evidence="2 3" key="1">
    <citation type="journal article" date="2014" name="Genome Announc.">
        <title>Draft Genome Sequence of the Antitrypanosomally Active Sponge-Associated Bacterium Actinokineospora sp. Strain EG49.</title>
        <authorList>
            <person name="Harjes J."/>
            <person name="Ryu T."/>
            <person name="Abdelmohsen U.R."/>
            <person name="Moitinho-Silva L."/>
            <person name="Horn H."/>
            <person name="Ravasi T."/>
            <person name="Hentschel U."/>
        </authorList>
    </citation>
    <scope>NUCLEOTIDE SEQUENCE [LARGE SCALE GENOMIC DNA]</scope>
    <source>
        <strain evidence="2 3">EG49</strain>
    </source>
</reference>
<keyword evidence="3" id="KW-1185">Reference proteome</keyword>
<sequence>MRHRARALRVPRGRVRRGRAGGLGEGNHGWGSSSTRSSVGDRRSPTPAAGSRSDQAPQRR</sequence>
<protein>
    <submittedName>
        <fullName evidence="2">Uncharacterized protein</fullName>
    </submittedName>
</protein>
<feature type="region of interest" description="Disordered" evidence="1">
    <location>
        <begin position="1"/>
        <end position="60"/>
    </location>
</feature>
<organism evidence="2 3">
    <name type="scientific">Actinokineospora spheciospongiae</name>
    <dbReference type="NCBI Taxonomy" id="909613"/>
    <lineage>
        <taxon>Bacteria</taxon>
        <taxon>Bacillati</taxon>
        <taxon>Actinomycetota</taxon>
        <taxon>Actinomycetes</taxon>
        <taxon>Pseudonocardiales</taxon>
        <taxon>Pseudonocardiaceae</taxon>
        <taxon>Actinokineospora</taxon>
    </lineage>
</organism>
<evidence type="ECO:0000256" key="1">
    <source>
        <dbReference type="SAM" id="MobiDB-lite"/>
    </source>
</evidence>
<gene>
    <name evidence="2" type="ORF">UO65_5614</name>
</gene>
<evidence type="ECO:0000313" key="3">
    <source>
        <dbReference type="Proteomes" id="UP000019277"/>
    </source>
</evidence>
<dbReference type="Proteomes" id="UP000019277">
    <property type="component" value="Unassembled WGS sequence"/>
</dbReference>
<feature type="compositionally biased region" description="Gly residues" evidence="1">
    <location>
        <begin position="20"/>
        <end position="29"/>
    </location>
</feature>
<dbReference type="STRING" id="909613.UO65_5614"/>
<feature type="compositionally biased region" description="Basic residues" evidence="1">
    <location>
        <begin position="1"/>
        <end position="19"/>
    </location>
</feature>